<gene>
    <name evidence="3" type="ORF">ECE50_018605</name>
</gene>
<dbReference type="Gene3D" id="2.60.120.1440">
    <property type="match status" value="1"/>
</dbReference>
<name>A0A3S1D2A8_9BACT</name>
<evidence type="ECO:0000313" key="3">
    <source>
        <dbReference type="EMBL" id="NSL88859.1"/>
    </source>
</evidence>
<dbReference type="OrthoDB" id="1452822at2"/>
<comment type="caution">
    <text evidence="3">The sequence shown here is derived from an EMBL/GenBank/DDBJ whole genome shotgun (WGS) entry which is preliminary data.</text>
</comment>
<evidence type="ECO:0000259" key="1">
    <source>
        <dbReference type="Pfam" id="PF04773"/>
    </source>
</evidence>
<evidence type="ECO:0000313" key="4">
    <source>
        <dbReference type="Proteomes" id="UP000281028"/>
    </source>
</evidence>
<feature type="domain" description="FecR protein" evidence="1">
    <location>
        <begin position="128"/>
        <end position="212"/>
    </location>
</feature>
<dbReference type="Gene3D" id="3.55.50.30">
    <property type="match status" value="1"/>
</dbReference>
<dbReference type="Proteomes" id="UP000281028">
    <property type="component" value="Unassembled WGS sequence"/>
</dbReference>
<reference evidence="3" key="1">
    <citation type="submission" date="2020-05" db="EMBL/GenBank/DDBJ databases">
        <title>Chitinophaga laudate sp. nov., isolated from a tropical peat swamp.</title>
        <authorList>
            <person name="Goh C.B.S."/>
            <person name="Lee M.S."/>
            <person name="Parimannan S."/>
            <person name="Pasbakhsh P."/>
            <person name="Yule C.M."/>
            <person name="Rajandas H."/>
            <person name="Loke S."/>
            <person name="Croft L."/>
            <person name="Tan J.B.L."/>
        </authorList>
    </citation>
    <scope>NUCLEOTIDE SEQUENCE</scope>
    <source>
        <strain evidence="3">Mgbs1</strain>
    </source>
</reference>
<dbReference type="PANTHER" id="PTHR30273">
    <property type="entry name" value="PERIPLASMIC SIGNAL SENSOR AND SIGMA FACTOR ACTIVATOR FECR-RELATED"/>
    <property type="match status" value="1"/>
</dbReference>
<dbReference type="PANTHER" id="PTHR30273:SF2">
    <property type="entry name" value="PROTEIN FECR"/>
    <property type="match status" value="1"/>
</dbReference>
<dbReference type="GO" id="GO:0016989">
    <property type="term" value="F:sigma factor antagonist activity"/>
    <property type="evidence" value="ECO:0007669"/>
    <property type="project" value="TreeGrafter"/>
</dbReference>
<keyword evidence="4" id="KW-1185">Reference proteome</keyword>
<dbReference type="AlphaFoldDB" id="A0A3S1D2A8"/>
<feature type="domain" description="Protein FecR C-terminal" evidence="2">
    <location>
        <begin position="258"/>
        <end position="325"/>
    </location>
</feature>
<organism evidence="3 4">
    <name type="scientific">Chitinophaga solisilvae</name>
    <dbReference type="NCBI Taxonomy" id="1233460"/>
    <lineage>
        <taxon>Bacteria</taxon>
        <taxon>Pseudomonadati</taxon>
        <taxon>Bacteroidota</taxon>
        <taxon>Chitinophagia</taxon>
        <taxon>Chitinophagales</taxon>
        <taxon>Chitinophagaceae</taxon>
        <taxon>Chitinophaga</taxon>
    </lineage>
</organism>
<evidence type="ECO:0000259" key="2">
    <source>
        <dbReference type="Pfam" id="PF16344"/>
    </source>
</evidence>
<accession>A0A3S1D2A8</accession>
<proteinExistence type="predicted"/>
<protein>
    <submittedName>
        <fullName evidence="3">DUF4974 domain-containing protein</fullName>
    </submittedName>
</protein>
<dbReference type="InterPro" id="IPR006860">
    <property type="entry name" value="FecR"/>
</dbReference>
<sequence length="326" mass="35900">MKKPTDHFSFMLMCLQSPQDETLQAQLKEWLTADAEARQLYGELKRLWELAPGAAYFEEADAPAATQRFLDQLALLPAATPVVTMPSHRRRRYIAAAAAVLLLAAGAAWWNMQHREVQWLSKATGPQADSLLLPDGSAIYLNKNSVVLYPATFNINRQVHLQAGEAFFRIAADPVHPFTVESGLAQIHVLGTSFNVKNAAGNVHVFVQSGSIAVAGEHEQGSLRLRAGQAATIPANGGAAMADSSASPNQMAWRTHDLLFEDASLQEVCAALSAYYQTNIIAGTPTNQQRRFNAHFNNMKLDDVLQTLSALYDYKFEKRNDTIYVK</sequence>
<dbReference type="InterPro" id="IPR012373">
    <property type="entry name" value="Ferrdict_sens_TM"/>
</dbReference>
<dbReference type="Pfam" id="PF04773">
    <property type="entry name" value="FecR"/>
    <property type="match status" value="1"/>
</dbReference>
<dbReference type="InterPro" id="IPR032508">
    <property type="entry name" value="FecR_C"/>
</dbReference>
<dbReference type="EMBL" id="RIAR02000001">
    <property type="protein sequence ID" value="NSL88859.1"/>
    <property type="molecule type" value="Genomic_DNA"/>
</dbReference>
<dbReference type="Pfam" id="PF16344">
    <property type="entry name" value="FecR_C"/>
    <property type="match status" value="1"/>
</dbReference>
<dbReference type="PIRSF" id="PIRSF018266">
    <property type="entry name" value="FecR"/>
    <property type="match status" value="1"/>
</dbReference>